<evidence type="ECO:0000259" key="6">
    <source>
        <dbReference type="PROSITE" id="PS51371"/>
    </source>
</evidence>
<dbReference type="GO" id="GO:0031588">
    <property type="term" value="C:nucleotide-activated protein kinase complex"/>
    <property type="evidence" value="ECO:0007669"/>
    <property type="project" value="TreeGrafter"/>
</dbReference>
<evidence type="ECO:0000256" key="3">
    <source>
        <dbReference type="ARBA" id="ARBA00023122"/>
    </source>
</evidence>
<comment type="subunit">
    <text evidence="4">AMPK is a heterotrimer of an alpha catalytic subunit (PRKAA1 or PRKAA2), a beta (PRKAB1 or PRKAB2) and a gamma non-catalytic subunits (PRKAG1, PRKAG2 or PRKAG3). Interacts with FNIP1 and FNIP2.</text>
</comment>
<dbReference type="GO" id="GO:0005634">
    <property type="term" value="C:nucleus"/>
    <property type="evidence" value="ECO:0007669"/>
    <property type="project" value="TreeGrafter"/>
</dbReference>
<keyword evidence="7" id="KW-1185">Reference proteome</keyword>
<dbReference type="Gene3D" id="3.10.580.10">
    <property type="entry name" value="CBS-domain"/>
    <property type="match status" value="2"/>
</dbReference>
<dbReference type="AlphaFoldDB" id="A0AA85KMX6"/>
<dbReference type="CDD" id="cd04641">
    <property type="entry name" value="CBS_euAMPK_gamma-like_repeat2"/>
    <property type="match status" value="1"/>
</dbReference>
<organism evidence="7 8">
    <name type="scientific">Trichobilharzia regenti</name>
    <name type="common">Nasal bird schistosome</name>
    <dbReference type="NCBI Taxonomy" id="157069"/>
    <lineage>
        <taxon>Eukaryota</taxon>
        <taxon>Metazoa</taxon>
        <taxon>Spiralia</taxon>
        <taxon>Lophotrochozoa</taxon>
        <taxon>Platyhelminthes</taxon>
        <taxon>Trematoda</taxon>
        <taxon>Digenea</taxon>
        <taxon>Strigeidida</taxon>
        <taxon>Schistosomatoidea</taxon>
        <taxon>Schistosomatidae</taxon>
        <taxon>Trichobilharzia</taxon>
    </lineage>
</organism>
<accession>A0AA85KMX6</accession>
<feature type="domain" description="CBS" evidence="6">
    <location>
        <begin position="58"/>
        <end position="118"/>
    </location>
</feature>
<dbReference type="SUPFAM" id="SSF54631">
    <property type="entry name" value="CBS-domain pair"/>
    <property type="match status" value="2"/>
</dbReference>
<reference evidence="8" key="2">
    <citation type="submission" date="2023-11" db="UniProtKB">
        <authorList>
            <consortium name="WormBaseParasite"/>
        </authorList>
    </citation>
    <scope>IDENTIFICATION</scope>
</reference>
<dbReference type="PANTHER" id="PTHR13780">
    <property type="entry name" value="AMP-ACTIVATED PROTEIN KINASE, GAMMA REGULATORY SUBUNIT"/>
    <property type="match status" value="1"/>
</dbReference>
<dbReference type="SMART" id="SM00116">
    <property type="entry name" value="CBS"/>
    <property type="match status" value="2"/>
</dbReference>
<dbReference type="InterPro" id="IPR046342">
    <property type="entry name" value="CBS_dom_sf"/>
</dbReference>
<dbReference type="GO" id="GO:0019901">
    <property type="term" value="F:protein kinase binding"/>
    <property type="evidence" value="ECO:0007669"/>
    <property type="project" value="TreeGrafter"/>
</dbReference>
<dbReference type="WBParaSite" id="TREG1_99760.3">
    <property type="protein sequence ID" value="TREG1_99760.3"/>
    <property type="gene ID" value="TREG1_99760"/>
</dbReference>
<dbReference type="PANTHER" id="PTHR13780:SF35">
    <property type="entry name" value="LD22662P"/>
    <property type="match status" value="1"/>
</dbReference>
<dbReference type="GO" id="GO:0016208">
    <property type="term" value="F:AMP binding"/>
    <property type="evidence" value="ECO:0007669"/>
    <property type="project" value="TreeGrafter"/>
</dbReference>
<evidence type="ECO:0000313" key="7">
    <source>
        <dbReference type="Proteomes" id="UP000050795"/>
    </source>
</evidence>
<protein>
    <recommendedName>
        <fullName evidence="6">CBS domain-containing protein</fullName>
    </recommendedName>
</protein>
<evidence type="ECO:0000313" key="8">
    <source>
        <dbReference type="WBParaSite" id="TREG1_99760.3"/>
    </source>
</evidence>
<reference evidence="7" key="1">
    <citation type="submission" date="2022-06" db="EMBL/GenBank/DDBJ databases">
        <authorList>
            <person name="Berger JAMES D."/>
            <person name="Berger JAMES D."/>
        </authorList>
    </citation>
    <scope>NUCLEOTIDE SEQUENCE [LARGE SCALE GENOMIC DNA]</scope>
</reference>
<evidence type="ECO:0000256" key="1">
    <source>
        <dbReference type="ARBA" id="ARBA00006750"/>
    </source>
</evidence>
<sequence length="217" mass="25083">MLLQYRFHRLPIIDMIQGNALHILTHKRILKYLHLNRHHLPTAKFMYKSLRELKLGTYLPNVHSITKTTTIIEALRIFLKKKVSCLPIVDENGQLIELYAKFDVINLAVTLTYNNLDIPVYDALEFRRSNRDRYPPPLTCLKSDELQNVMVKIIESGVHRLVVVDNMNKLEGIISLSDILKYLTGWSDGTGSPVRSDIIKMHKFVINNSNPLRNSHS</sequence>
<evidence type="ECO:0000256" key="2">
    <source>
        <dbReference type="ARBA" id="ARBA00022737"/>
    </source>
</evidence>
<dbReference type="GO" id="GO:0019887">
    <property type="term" value="F:protein kinase regulator activity"/>
    <property type="evidence" value="ECO:0007669"/>
    <property type="project" value="TreeGrafter"/>
</dbReference>
<name>A0AA85KMX6_TRIRE</name>
<dbReference type="Proteomes" id="UP000050795">
    <property type="component" value="Unassembled WGS sequence"/>
</dbReference>
<keyword evidence="2" id="KW-0677">Repeat</keyword>
<evidence type="ECO:0000256" key="5">
    <source>
        <dbReference type="PROSITE-ProRule" id="PRU00703"/>
    </source>
</evidence>
<feature type="domain" description="CBS" evidence="6">
    <location>
        <begin position="133"/>
        <end position="194"/>
    </location>
</feature>
<dbReference type="PROSITE" id="PS51371">
    <property type="entry name" value="CBS"/>
    <property type="match status" value="2"/>
</dbReference>
<dbReference type="InterPro" id="IPR050511">
    <property type="entry name" value="AMPK_gamma/SDS23_families"/>
</dbReference>
<proteinExistence type="inferred from homology"/>
<keyword evidence="3 5" id="KW-0129">CBS domain</keyword>
<dbReference type="GO" id="GO:0005737">
    <property type="term" value="C:cytoplasm"/>
    <property type="evidence" value="ECO:0007669"/>
    <property type="project" value="TreeGrafter"/>
</dbReference>
<evidence type="ECO:0000256" key="4">
    <source>
        <dbReference type="ARBA" id="ARBA00025878"/>
    </source>
</evidence>
<comment type="similarity">
    <text evidence="1">Belongs to the 5'-AMP-activated protein kinase gamma subunit family.</text>
</comment>
<dbReference type="Pfam" id="PF00571">
    <property type="entry name" value="CBS"/>
    <property type="match status" value="2"/>
</dbReference>
<dbReference type="InterPro" id="IPR000644">
    <property type="entry name" value="CBS_dom"/>
</dbReference>